<dbReference type="PANTHER" id="PTHR38248:SF2">
    <property type="entry name" value="FUNK1 11"/>
    <property type="match status" value="1"/>
</dbReference>
<feature type="region of interest" description="Disordered" evidence="1">
    <location>
        <begin position="670"/>
        <end position="732"/>
    </location>
</feature>
<gene>
    <name evidence="3" type="ORF">GGH94_004507</name>
</gene>
<dbReference type="Pfam" id="PF17667">
    <property type="entry name" value="Pkinase_fungal"/>
    <property type="match status" value="1"/>
</dbReference>
<protein>
    <recommendedName>
        <fullName evidence="2">Protein kinase domain-containing protein</fullName>
    </recommendedName>
</protein>
<dbReference type="AlphaFoldDB" id="A0A9W8ILR2"/>
<keyword evidence="4" id="KW-1185">Reference proteome</keyword>
<dbReference type="SMART" id="SM00220">
    <property type="entry name" value="S_TKc"/>
    <property type="match status" value="1"/>
</dbReference>
<dbReference type="InterPro" id="IPR000719">
    <property type="entry name" value="Prot_kinase_dom"/>
</dbReference>
<dbReference type="SUPFAM" id="SSF56112">
    <property type="entry name" value="Protein kinase-like (PK-like)"/>
    <property type="match status" value="1"/>
</dbReference>
<dbReference type="EMBL" id="JANBUY010000188">
    <property type="protein sequence ID" value="KAJ2862058.1"/>
    <property type="molecule type" value="Genomic_DNA"/>
</dbReference>
<comment type="caution">
    <text evidence="3">The sequence shown here is derived from an EMBL/GenBank/DDBJ whole genome shotgun (WGS) entry which is preliminary data.</text>
</comment>
<accession>A0A9W8ILR2</accession>
<dbReference type="Gene3D" id="1.10.510.10">
    <property type="entry name" value="Transferase(Phosphotransferase) domain 1"/>
    <property type="match status" value="1"/>
</dbReference>
<evidence type="ECO:0000313" key="4">
    <source>
        <dbReference type="Proteomes" id="UP001140074"/>
    </source>
</evidence>
<name>A0A9W8ILR2_9FUNG</name>
<dbReference type="InterPro" id="IPR011009">
    <property type="entry name" value="Kinase-like_dom_sf"/>
</dbReference>
<reference evidence="3" key="1">
    <citation type="submission" date="2022-07" db="EMBL/GenBank/DDBJ databases">
        <title>Phylogenomic reconstructions and comparative analyses of Kickxellomycotina fungi.</title>
        <authorList>
            <person name="Reynolds N.K."/>
            <person name="Stajich J.E."/>
            <person name="Barry K."/>
            <person name="Grigoriev I.V."/>
            <person name="Crous P."/>
            <person name="Smith M.E."/>
        </authorList>
    </citation>
    <scope>NUCLEOTIDE SEQUENCE</scope>
    <source>
        <strain evidence="3">RSA 476</strain>
    </source>
</reference>
<sequence>MVTSNTTPAAIRTKDSLPPSDDKKLEGRRKWLYNELWDRGKPMDFHVFLGHLTLPPVDDPFEIDAPQLFQSLAESAPFLNVNKMTQTRMEGTAVLQPSGAFENSSFFTLDKEKAVNSYFQRLVNLMYKEAARHNASSGQAEGNEKTIPERMYRLADYQMKEIPGGGKHKMDLVFFYPDQLEDIDNVHIAVEGKLNKVSDPIDEDTLGQIADYQYSVWKAQRTRAFVPVLLLHGTQLDLVAFTRDNWYRVELGPVCYDKQVVRKQGIEKVRLTMARLYYLITRPSESFGHICNVSLGQECLRFAPSPDENSVLATVESHVMPAIGSSVSDDLLGIKGYIERFVHPRGRLAHVFRTWYKGMAAILKLSWTPVDRMPEGAVYEILEQADVKGVPKLHAHGLLKGDFFGYRLEYLILEDCGSTIAEYLALRYQGKLDSVELYDSIKCIVRHTLSCLVQARVKGNILHRDISPGNIMASSSGEVKIIDWGYAKLLEDNSLDGDDDDTIASRRKRREGAALKWDYNDTVVTQNEMAHDPLTGTQLYMSIPVLAGAKVRGLPDDIESLFYVILDVLARLQTKMDKAACGLEANDNKSLAMVRAGCLSDEESFLCFFGISEGSAQLQKLLCNLREFLFVNSDKFIASRLIIKPETPRGTAVRLLEPYADVDTMELLSDKGKDMLTPKKSARQIPSIRPPRQISSDSSSTSPPRKRREPAELTEEYEGDDPFALDAKRSKL</sequence>
<evidence type="ECO:0000313" key="3">
    <source>
        <dbReference type="EMBL" id="KAJ2862058.1"/>
    </source>
</evidence>
<feature type="domain" description="Protein kinase" evidence="2">
    <location>
        <begin position="337"/>
        <end position="668"/>
    </location>
</feature>
<dbReference type="Proteomes" id="UP001140074">
    <property type="component" value="Unassembled WGS sequence"/>
</dbReference>
<evidence type="ECO:0000256" key="1">
    <source>
        <dbReference type="SAM" id="MobiDB-lite"/>
    </source>
</evidence>
<dbReference type="PROSITE" id="PS50011">
    <property type="entry name" value="PROTEIN_KINASE_DOM"/>
    <property type="match status" value="1"/>
</dbReference>
<dbReference type="PANTHER" id="PTHR38248">
    <property type="entry name" value="FUNK1 6"/>
    <property type="match status" value="1"/>
</dbReference>
<dbReference type="GO" id="GO:0005524">
    <property type="term" value="F:ATP binding"/>
    <property type="evidence" value="ECO:0007669"/>
    <property type="project" value="InterPro"/>
</dbReference>
<dbReference type="InterPro" id="IPR040976">
    <property type="entry name" value="Pkinase_fungal"/>
</dbReference>
<evidence type="ECO:0000259" key="2">
    <source>
        <dbReference type="PROSITE" id="PS50011"/>
    </source>
</evidence>
<feature type="compositionally biased region" description="Acidic residues" evidence="1">
    <location>
        <begin position="712"/>
        <end position="723"/>
    </location>
</feature>
<dbReference type="GO" id="GO:0004672">
    <property type="term" value="F:protein kinase activity"/>
    <property type="evidence" value="ECO:0007669"/>
    <property type="project" value="InterPro"/>
</dbReference>
<feature type="region of interest" description="Disordered" evidence="1">
    <location>
        <begin position="1"/>
        <end position="24"/>
    </location>
</feature>
<proteinExistence type="predicted"/>
<feature type="compositionally biased region" description="Low complexity" evidence="1">
    <location>
        <begin position="683"/>
        <end position="703"/>
    </location>
</feature>
<organism evidence="3 4">
    <name type="scientific">Coemansia aciculifera</name>
    <dbReference type="NCBI Taxonomy" id="417176"/>
    <lineage>
        <taxon>Eukaryota</taxon>
        <taxon>Fungi</taxon>
        <taxon>Fungi incertae sedis</taxon>
        <taxon>Zoopagomycota</taxon>
        <taxon>Kickxellomycotina</taxon>
        <taxon>Kickxellomycetes</taxon>
        <taxon>Kickxellales</taxon>
        <taxon>Kickxellaceae</taxon>
        <taxon>Coemansia</taxon>
    </lineage>
</organism>
<feature type="compositionally biased region" description="Basic and acidic residues" evidence="1">
    <location>
        <begin position="12"/>
        <end position="24"/>
    </location>
</feature>